<dbReference type="Gene3D" id="1.10.4190.10">
    <property type="entry name" value="Urease accessory protein UreF"/>
    <property type="match status" value="1"/>
</dbReference>
<comment type="subcellular location">
    <subcellularLocation>
        <location evidence="3">Cytoplasm</location>
    </subcellularLocation>
</comment>
<dbReference type="EMBL" id="CP003924">
    <property type="protein sequence ID" value="AGS35790.1"/>
    <property type="molecule type" value="Genomic_DNA"/>
</dbReference>
<keyword evidence="3" id="KW-0963">Cytoplasm</keyword>
<protein>
    <recommendedName>
        <fullName evidence="3">Urease accessory protein UreF</fullName>
    </recommendedName>
</protein>
<gene>
    <name evidence="3" type="primary">ureF</name>
    <name evidence="4" type="ORF">B841_11590</name>
</gene>
<dbReference type="Pfam" id="PF01730">
    <property type="entry name" value="UreF"/>
    <property type="match status" value="1"/>
</dbReference>
<dbReference type="PANTHER" id="PTHR33620">
    <property type="entry name" value="UREASE ACCESSORY PROTEIN F"/>
    <property type="match status" value="1"/>
</dbReference>
<keyword evidence="1 3" id="KW-0996">Nickel insertion</keyword>
<dbReference type="HOGENOM" id="CLU_049215_4_2_11"/>
<dbReference type="GO" id="GO:0016151">
    <property type="term" value="F:nickel cation binding"/>
    <property type="evidence" value="ECO:0007669"/>
    <property type="project" value="UniProtKB-UniRule"/>
</dbReference>
<keyword evidence="5" id="KW-1185">Reference proteome</keyword>
<dbReference type="AlphaFoldDB" id="S5T580"/>
<evidence type="ECO:0000256" key="3">
    <source>
        <dbReference type="HAMAP-Rule" id="MF_01385"/>
    </source>
</evidence>
<comment type="similarity">
    <text evidence="3">Belongs to the UreF family.</text>
</comment>
<dbReference type="eggNOG" id="COG0830">
    <property type="taxonomic scope" value="Bacteria"/>
</dbReference>
<reference evidence="4 5" key="1">
    <citation type="submission" date="2012-11" db="EMBL/GenBank/DDBJ databases">
        <title>The complete genome sequence of Corynebacterium maris Coryn-1 (=DSM 45190).</title>
        <authorList>
            <person name="Schaffert L."/>
            <person name="Albersmeier A."/>
            <person name="Kalinowski J."/>
            <person name="Ruckert C."/>
        </authorList>
    </citation>
    <scope>NUCLEOTIDE SEQUENCE [LARGE SCALE GENOMIC DNA]</scope>
    <source>
        <strain evidence="5">Coryn-1</strain>
    </source>
</reference>
<dbReference type="PANTHER" id="PTHR33620:SF1">
    <property type="entry name" value="UREASE ACCESSORY PROTEIN F"/>
    <property type="match status" value="1"/>
</dbReference>
<dbReference type="Proteomes" id="UP000015388">
    <property type="component" value="Chromosome"/>
</dbReference>
<comment type="subunit">
    <text evidence="3">UreD, UreF and UreG form a complex that acts as a GTP-hydrolysis-dependent molecular chaperone, activating the urease apoprotein by helping to assemble the nickel containing metallocenter of UreC. The UreE protein probably delivers the nickel.</text>
</comment>
<evidence type="ECO:0000256" key="1">
    <source>
        <dbReference type="ARBA" id="ARBA00022988"/>
    </source>
</evidence>
<organism evidence="4 5">
    <name type="scientific">Corynebacterium maris DSM 45190</name>
    <dbReference type="NCBI Taxonomy" id="1224163"/>
    <lineage>
        <taxon>Bacteria</taxon>
        <taxon>Bacillati</taxon>
        <taxon>Actinomycetota</taxon>
        <taxon>Actinomycetes</taxon>
        <taxon>Mycobacteriales</taxon>
        <taxon>Corynebacteriaceae</taxon>
        <taxon>Corynebacterium</taxon>
    </lineage>
</organism>
<dbReference type="InterPro" id="IPR038277">
    <property type="entry name" value="UreF_sf"/>
</dbReference>
<proteinExistence type="inferred from homology"/>
<dbReference type="HAMAP" id="MF_01385">
    <property type="entry name" value="UreF"/>
    <property type="match status" value="1"/>
</dbReference>
<dbReference type="KEGG" id="cmd:B841_11590"/>
<name>S5T580_9CORY</name>
<evidence type="ECO:0000313" key="4">
    <source>
        <dbReference type="EMBL" id="AGS35790.1"/>
    </source>
</evidence>
<accession>S5T580</accession>
<keyword evidence="2 3" id="KW-0143">Chaperone</keyword>
<sequence length="236" mass="25157">MELSGGNAALLTMLHLTDSALPTGGFAHSFGMETYLNRDLVDSADSYSQWLYAYLRQACYNDALIAKLSADAVSLPTEDAQETLAELDALAHATLVSRQVREANKSMGKRMCKIIAIAVPDHPLVTWYVEQVQSGKLHGCPALGHGLALAAAGMPTDLATRSYLMQLAASLTQNAIRGIPIGQDAGQRVLVGAYPVIDECLGVINGLGLLDVGSTAPGLEVAQMQHEAQRSRMFMS</sequence>
<dbReference type="InterPro" id="IPR002639">
    <property type="entry name" value="UreF"/>
</dbReference>
<dbReference type="PIRSF" id="PIRSF009467">
    <property type="entry name" value="Ureas_acces_UreF"/>
    <property type="match status" value="1"/>
</dbReference>
<evidence type="ECO:0000313" key="5">
    <source>
        <dbReference type="Proteomes" id="UP000015388"/>
    </source>
</evidence>
<comment type="function">
    <text evidence="3">Required for maturation of urease via the functional incorporation of the urease nickel metallocenter.</text>
</comment>
<evidence type="ECO:0000256" key="2">
    <source>
        <dbReference type="ARBA" id="ARBA00023186"/>
    </source>
</evidence>
<dbReference type="GO" id="GO:0005737">
    <property type="term" value="C:cytoplasm"/>
    <property type="evidence" value="ECO:0007669"/>
    <property type="project" value="UniProtKB-SubCell"/>
</dbReference>
<dbReference type="STRING" id="1224163.B841_11590"/>
<dbReference type="PATRIC" id="fig|1224163.3.peg.2338"/>